<protein>
    <recommendedName>
        <fullName evidence="6">FAD-binding domain-containing protein</fullName>
    </recommendedName>
</protein>
<gene>
    <name evidence="7" type="ORF">CPOL0286_LOCUS8234</name>
</gene>
<evidence type="ECO:0000259" key="6">
    <source>
        <dbReference type="Pfam" id="PF01494"/>
    </source>
</evidence>
<evidence type="ECO:0000313" key="7">
    <source>
        <dbReference type="EMBL" id="CAE2218111.1"/>
    </source>
</evidence>
<dbReference type="GO" id="GO:0071949">
    <property type="term" value="F:FAD binding"/>
    <property type="evidence" value="ECO:0007669"/>
    <property type="project" value="InterPro"/>
</dbReference>
<dbReference type="Pfam" id="PF01494">
    <property type="entry name" value="FAD_binding_3"/>
    <property type="match status" value="1"/>
</dbReference>
<accession>A0A7S4MF36</accession>
<feature type="region of interest" description="Disordered" evidence="5">
    <location>
        <begin position="224"/>
        <end position="243"/>
    </location>
</feature>
<name>A0A7S4MF36_9EUKA</name>
<proteinExistence type="predicted"/>
<dbReference type="InterPro" id="IPR036188">
    <property type="entry name" value="FAD/NAD-bd_sf"/>
</dbReference>
<evidence type="ECO:0000256" key="1">
    <source>
        <dbReference type="ARBA" id="ARBA00022630"/>
    </source>
</evidence>
<dbReference type="EMBL" id="HBKO01018055">
    <property type="protein sequence ID" value="CAE2218111.1"/>
    <property type="molecule type" value="Transcribed_RNA"/>
</dbReference>
<dbReference type="SUPFAM" id="SSF51905">
    <property type="entry name" value="FAD/NAD(P)-binding domain"/>
    <property type="match status" value="1"/>
</dbReference>
<evidence type="ECO:0000256" key="2">
    <source>
        <dbReference type="ARBA" id="ARBA00022827"/>
    </source>
</evidence>
<keyword evidence="1" id="KW-0285">Flavoprotein</keyword>
<keyword evidence="3" id="KW-0560">Oxidoreductase</keyword>
<dbReference type="PANTHER" id="PTHR46972:SF1">
    <property type="entry name" value="FAD DEPENDENT OXIDOREDUCTASE DOMAIN-CONTAINING PROTEIN"/>
    <property type="match status" value="1"/>
</dbReference>
<evidence type="ECO:0000256" key="3">
    <source>
        <dbReference type="ARBA" id="ARBA00023002"/>
    </source>
</evidence>
<keyword evidence="4" id="KW-0503">Monooxygenase</keyword>
<evidence type="ECO:0000256" key="5">
    <source>
        <dbReference type="SAM" id="MobiDB-lite"/>
    </source>
</evidence>
<reference evidence="7" key="1">
    <citation type="submission" date="2021-01" db="EMBL/GenBank/DDBJ databases">
        <authorList>
            <person name="Corre E."/>
            <person name="Pelletier E."/>
            <person name="Niang G."/>
            <person name="Scheremetjew M."/>
            <person name="Finn R."/>
            <person name="Kale V."/>
            <person name="Holt S."/>
            <person name="Cochrane G."/>
            <person name="Meng A."/>
            <person name="Brown T."/>
            <person name="Cohen L."/>
        </authorList>
    </citation>
    <scope>NUCLEOTIDE SEQUENCE</scope>
    <source>
        <strain evidence="7">UIO037</strain>
    </source>
</reference>
<dbReference type="AlphaFoldDB" id="A0A7S4MF36"/>
<evidence type="ECO:0000256" key="4">
    <source>
        <dbReference type="ARBA" id="ARBA00023033"/>
    </source>
</evidence>
<keyword evidence="2" id="KW-0274">FAD</keyword>
<feature type="domain" description="FAD-binding" evidence="6">
    <location>
        <begin position="75"/>
        <end position="128"/>
    </location>
</feature>
<dbReference type="Gene3D" id="3.50.50.60">
    <property type="entry name" value="FAD/NAD(P)-binding domain"/>
    <property type="match status" value="1"/>
</dbReference>
<organism evidence="7">
    <name type="scientific">Prymnesium polylepis</name>
    <dbReference type="NCBI Taxonomy" id="72548"/>
    <lineage>
        <taxon>Eukaryota</taxon>
        <taxon>Haptista</taxon>
        <taxon>Haptophyta</taxon>
        <taxon>Prymnesiophyceae</taxon>
        <taxon>Prymnesiales</taxon>
        <taxon>Prymnesiaceae</taxon>
        <taxon>Prymnesium</taxon>
    </lineage>
</organism>
<dbReference type="PANTHER" id="PTHR46972">
    <property type="entry name" value="MONOOXYGENASE ASQM-RELATED"/>
    <property type="match status" value="1"/>
</dbReference>
<dbReference type="GO" id="GO:0004497">
    <property type="term" value="F:monooxygenase activity"/>
    <property type="evidence" value="ECO:0007669"/>
    <property type="project" value="UniProtKB-KW"/>
</dbReference>
<dbReference type="InterPro" id="IPR002938">
    <property type="entry name" value="FAD-bd"/>
</dbReference>
<sequence length="278" mass="30515">MPFTTTSTMWQLSFPYAEEAARQLVKDPSALKAEIMRLCGRWHEPVPALLSGTPLDGMSGYPVYDRDLLKPDVLQAAARSVQTGLRRRVTLIGDAAHPMTPFKAQGANQALSDAVLLADCLVHGVDQHGPHHGFDVALPIFESKMLSRSARMVVGSREKAKEMHSSLALQPSRKVQREVDVDMQKVIQFLHTKGIGAQNASDPRGLDAVVAEAMGSCANKILDDGTKKERKKRRNGLTSADEDQRRQIKKGVVGDEPEECEVFGIRGIFEDFVGSLKT</sequence>